<feature type="compositionally biased region" description="Basic residues" evidence="1">
    <location>
        <begin position="363"/>
        <end position="375"/>
    </location>
</feature>
<dbReference type="STRING" id="1081104.A0A167VVB3"/>
<organism evidence="2 3">
    <name type="scientific">Cordyceps fumosorosea (strain ARSEF 2679)</name>
    <name type="common">Isaria fumosorosea</name>
    <dbReference type="NCBI Taxonomy" id="1081104"/>
    <lineage>
        <taxon>Eukaryota</taxon>
        <taxon>Fungi</taxon>
        <taxon>Dikarya</taxon>
        <taxon>Ascomycota</taxon>
        <taxon>Pezizomycotina</taxon>
        <taxon>Sordariomycetes</taxon>
        <taxon>Hypocreomycetidae</taxon>
        <taxon>Hypocreales</taxon>
        <taxon>Cordycipitaceae</taxon>
        <taxon>Cordyceps</taxon>
    </lineage>
</organism>
<feature type="region of interest" description="Disordered" evidence="1">
    <location>
        <begin position="1"/>
        <end position="30"/>
    </location>
</feature>
<evidence type="ECO:0000313" key="2">
    <source>
        <dbReference type="EMBL" id="OAA63019.1"/>
    </source>
</evidence>
<dbReference type="GeneID" id="30021187"/>
<feature type="region of interest" description="Disordered" evidence="1">
    <location>
        <begin position="448"/>
        <end position="482"/>
    </location>
</feature>
<evidence type="ECO:0000313" key="3">
    <source>
        <dbReference type="Proteomes" id="UP000076744"/>
    </source>
</evidence>
<comment type="caution">
    <text evidence="2">The sequence shown here is derived from an EMBL/GenBank/DDBJ whole genome shotgun (WGS) entry which is preliminary data.</text>
</comment>
<gene>
    <name evidence="2" type="ORF">ISF_04895</name>
</gene>
<dbReference type="AlphaFoldDB" id="A0A167VVB3"/>
<keyword evidence="3" id="KW-1185">Reference proteome</keyword>
<dbReference type="Proteomes" id="UP000076744">
    <property type="component" value="Unassembled WGS sequence"/>
</dbReference>
<dbReference type="Gene3D" id="1.20.1280.50">
    <property type="match status" value="1"/>
</dbReference>
<feature type="compositionally biased region" description="Low complexity" evidence="1">
    <location>
        <begin position="336"/>
        <end position="362"/>
    </location>
</feature>
<dbReference type="OrthoDB" id="5296720at2759"/>
<feature type="compositionally biased region" description="Low complexity" evidence="1">
    <location>
        <begin position="383"/>
        <end position="402"/>
    </location>
</feature>
<proteinExistence type="predicted"/>
<feature type="compositionally biased region" description="Gly residues" evidence="1">
    <location>
        <begin position="472"/>
        <end position="482"/>
    </location>
</feature>
<evidence type="ECO:0000256" key="1">
    <source>
        <dbReference type="SAM" id="MobiDB-lite"/>
    </source>
</evidence>
<feature type="region of interest" description="Disordered" evidence="1">
    <location>
        <begin position="332"/>
        <end position="429"/>
    </location>
</feature>
<feature type="compositionally biased region" description="Basic residues" evidence="1">
    <location>
        <begin position="448"/>
        <end position="457"/>
    </location>
</feature>
<reference evidence="2 3" key="1">
    <citation type="journal article" date="2016" name="Genome Biol. Evol.">
        <title>Divergent and convergent evolution of fungal pathogenicity.</title>
        <authorList>
            <person name="Shang Y."/>
            <person name="Xiao G."/>
            <person name="Zheng P."/>
            <person name="Cen K."/>
            <person name="Zhan S."/>
            <person name="Wang C."/>
        </authorList>
    </citation>
    <scope>NUCLEOTIDE SEQUENCE [LARGE SCALE GENOMIC DNA]</scope>
    <source>
        <strain evidence="2 3">ARSEF 2679</strain>
    </source>
</reference>
<protein>
    <submittedName>
        <fullName evidence="2">Uncharacterized protein</fullName>
    </submittedName>
</protein>
<accession>A0A167VVB3</accession>
<dbReference type="EMBL" id="AZHB01000011">
    <property type="protein sequence ID" value="OAA63019.1"/>
    <property type="molecule type" value="Genomic_DNA"/>
</dbReference>
<name>A0A167VVB3_CORFA</name>
<sequence length="482" mass="52942">MSETPPPRLPTAIAGDNHDARRRSGPPSLDDLPNELFVEIFSYFSAASTLEPRFRDDASTIMDDYLAARGSSPYHHLHHHRHSNDSQTRTPLKAISLVCRRWRDVILPCLFRHVLWTFRRLEQPPASGGGEPDDDVERLELLAFLRRNRLGDAVKGITLHVPCPEHLIDDPTELVGRWGLVPDSTAAALISPKDEEGGGQDEDDVGVVLSDSVSLVLADVNGHATWANTWFWALLFRVVTDPLRVSLLAAPVVLATMISRKVFTRCQPQLMTRYHLLSVSRPPPGCQLDHPPPPHPGVRQPALRAVRPPATVDRAARQRGLLRVHLQDRRLRRHPALAAAQPPRLARPGHPPRLSLRRPAASRVRRRRAHGHPRAGRADLARTRAPAPGGAVRAADASPPGQQRRRPARRAGQGGRARGARHGVFGAVPGHLRARPAAGVAVAVRVRDGRRRGRRARVGGGGRDGARERLRVGGGRPGKVRA</sequence>
<dbReference type="RefSeq" id="XP_018704226.1">
    <property type="nucleotide sequence ID" value="XM_018848500.1"/>
</dbReference>